<evidence type="ECO:0000256" key="1">
    <source>
        <dbReference type="SAM" id="MobiDB-lite"/>
    </source>
</evidence>
<feature type="compositionally biased region" description="Low complexity" evidence="1">
    <location>
        <begin position="260"/>
        <end position="271"/>
    </location>
</feature>
<sequence>MSSLTYPAPVMQQQGKDRLKHASARYGKMDSLYFLPSCQDRNSKAFYDESALSSIPISQLPDHVLLTDRTVPLDDRRILETLEAMTRIRRRTGFDCNLVRNKVWAAKISKDLSAGLAKIDRIEHEMKRFEATQERRINAEKSLFLNNLKKLVSARTKRRLFRSQSESYPSCKLIERAHVRMSKSLQNLSGYVHMLENQGGFIAAGAETLKTEKGKRTRYSDDRVHKSKSVETHAASDPSTDDEEPHLGVNSDFFFPYTNSSRSNPRSRSSLPCPPSDDERYRYILPPIRNCAKAFPR</sequence>
<dbReference type="EMBL" id="CAWYQH010000141">
    <property type="protein sequence ID" value="CAK8694008.1"/>
    <property type="molecule type" value="Genomic_DNA"/>
</dbReference>
<accession>A0ABP0GSF6</accession>
<organism evidence="2 3">
    <name type="scientific">Clavelina lepadiformis</name>
    <name type="common">Light-bulb sea squirt</name>
    <name type="synonym">Ascidia lepadiformis</name>
    <dbReference type="NCBI Taxonomy" id="159417"/>
    <lineage>
        <taxon>Eukaryota</taxon>
        <taxon>Metazoa</taxon>
        <taxon>Chordata</taxon>
        <taxon>Tunicata</taxon>
        <taxon>Ascidiacea</taxon>
        <taxon>Aplousobranchia</taxon>
        <taxon>Clavelinidae</taxon>
        <taxon>Clavelina</taxon>
    </lineage>
</organism>
<feature type="region of interest" description="Disordered" evidence="1">
    <location>
        <begin position="212"/>
        <end position="279"/>
    </location>
</feature>
<keyword evidence="3" id="KW-1185">Reference proteome</keyword>
<reference evidence="2 3" key="1">
    <citation type="submission" date="2024-02" db="EMBL/GenBank/DDBJ databases">
        <authorList>
            <person name="Daric V."/>
            <person name="Darras S."/>
        </authorList>
    </citation>
    <scope>NUCLEOTIDE SEQUENCE [LARGE SCALE GENOMIC DNA]</scope>
</reference>
<dbReference type="Proteomes" id="UP001642483">
    <property type="component" value="Unassembled WGS sequence"/>
</dbReference>
<evidence type="ECO:0000313" key="2">
    <source>
        <dbReference type="EMBL" id="CAK8694008.1"/>
    </source>
</evidence>
<feature type="compositionally biased region" description="Basic and acidic residues" evidence="1">
    <location>
        <begin position="212"/>
        <end position="231"/>
    </location>
</feature>
<gene>
    <name evidence="2" type="ORF">CVLEPA_LOCUS27283</name>
</gene>
<evidence type="ECO:0000313" key="3">
    <source>
        <dbReference type="Proteomes" id="UP001642483"/>
    </source>
</evidence>
<name>A0ABP0GSF6_CLALP</name>
<proteinExistence type="predicted"/>
<protein>
    <submittedName>
        <fullName evidence="2">Uncharacterized protein</fullName>
    </submittedName>
</protein>
<comment type="caution">
    <text evidence="2">The sequence shown here is derived from an EMBL/GenBank/DDBJ whole genome shotgun (WGS) entry which is preliminary data.</text>
</comment>